<proteinExistence type="predicted"/>
<comment type="caution">
    <text evidence="1">The sequence shown here is derived from an EMBL/GenBank/DDBJ whole genome shotgun (WGS) entry which is preliminary data.</text>
</comment>
<dbReference type="Proteomes" id="UP000606974">
    <property type="component" value="Unassembled WGS sequence"/>
</dbReference>
<accession>A0A8H7A8N6</accession>
<evidence type="ECO:0000313" key="2">
    <source>
        <dbReference type="Proteomes" id="UP000606974"/>
    </source>
</evidence>
<dbReference type="EMBL" id="JAACFV010000227">
    <property type="protein sequence ID" value="KAF7502687.1"/>
    <property type="molecule type" value="Genomic_DNA"/>
</dbReference>
<organism evidence="1 2">
    <name type="scientific">Endocarpon pusillum</name>
    <dbReference type="NCBI Taxonomy" id="364733"/>
    <lineage>
        <taxon>Eukaryota</taxon>
        <taxon>Fungi</taxon>
        <taxon>Dikarya</taxon>
        <taxon>Ascomycota</taxon>
        <taxon>Pezizomycotina</taxon>
        <taxon>Eurotiomycetes</taxon>
        <taxon>Chaetothyriomycetidae</taxon>
        <taxon>Verrucariales</taxon>
        <taxon>Verrucariaceae</taxon>
        <taxon>Endocarpon</taxon>
    </lineage>
</organism>
<name>A0A8H7A8N6_9EURO</name>
<sequence length="86" mass="9479">MQRLESIVSAGGTLLTPLEALEELESFTKVSRQASLSLSAFDRPEDCHWPIGPEGPKLQATSHPGDRAWSKLAFLWPDAERMLDTG</sequence>
<protein>
    <submittedName>
        <fullName evidence="1">Uncharacterized protein</fullName>
    </submittedName>
</protein>
<evidence type="ECO:0000313" key="1">
    <source>
        <dbReference type="EMBL" id="KAF7502687.1"/>
    </source>
</evidence>
<keyword evidence="2" id="KW-1185">Reference proteome</keyword>
<reference evidence="1" key="1">
    <citation type="submission" date="2020-02" db="EMBL/GenBank/DDBJ databases">
        <authorList>
            <person name="Palmer J.M."/>
        </authorList>
    </citation>
    <scope>NUCLEOTIDE SEQUENCE</scope>
    <source>
        <strain evidence="1">EPUS1.4</strain>
        <tissue evidence="1">Thallus</tissue>
    </source>
</reference>
<gene>
    <name evidence="1" type="ORF">GJ744_005251</name>
</gene>
<dbReference type="AlphaFoldDB" id="A0A8H7A8N6"/>